<proteinExistence type="predicted"/>
<evidence type="ECO:0000313" key="2">
    <source>
        <dbReference type="Proteomes" id="UP001595075"/>
    </source>
</evidence>
<organism evidence="1 2">
    <name type="scientific">Oculimacula yallundae</name>
    <dbReference type="NCBI Taxonomy" id="86028"/>
    <lineage>
        <taxon>Eukaryota</taxon>
        <taxon>Fungi</taxon>
        <taxon>Dikarya</taxon>
        <taxon>Ascomycota</taxon>
        <taxon>Pezizomycotina</taxon>
        <taxon>Leotiomycetes</taxon>
        <taxon>Helotiales</taxon>
        <taxon>Ploettnerulaceae</taxon>
        <taxon>Oculimacula</taxon>
    </lineage>
</organism>
<gene>
    <name evidence="1" type="ORF">VTL71DRAFT_4532</name>
</gene>
<dbReference type="Proteomes" id="UP001595075">
    <property type="component" value="Unassembled WGS sequence"/>
</dbReference>
<evidence type="ECO:0000313" key="1">
    <source>
        <dbReference type="EMBL" id="KAL2064038.1"/>
    </source>
</evidence>
<dbReference type="EMBL" id="JAZHXI010000014">
    <property type="protein sequence ID" value="KAL2064038.1"/>
    <property type="molecule type" value="Genomic_DNA"/>
</dbReference>
<protein>
    <submittedName>
        <fullName evidence="1">Uncharacterized protein</fullName>
    </submittedName>
</protein>
<sequence length="98" mass="11489">MQLPSKVASIYEVAFPTESIMCWYKIRHCYDCRRQISQSPAMSRPCDSDKYPNCGIMNYDTPYNAYDEQCSACVRKREKEAKDAARADKKQKVRFEDE</sequence>
<keyword evidence="2" id="KW-1185">Reference proteome</keyword>
<name>A0ABR4C2B9_9HELO</name>
<accession>A0ABR4C2B9</accession>
<reference evidence="1 2" key="1">
    <citation type="journal article" date="2024" name="Commun. Biol.">
        <title>Comparative genomic analysis of thermophilic fungi reveals convergent evolutionary adaptations and gene losses.</title>
        <authorList>
            <person name="Steindorff A.S."/>
            <person name="Aguilar-Pontes M.V."/>
            <person name="Robinson A.J."/>
            <person name="Andreopoulos B."/>
            <person name="LaButti K."/>
            <person name="Kuo A."/>
            <person name="Mondo S."/>
            <person name="Riley R."/>
            <person name="Otillar R."/>
            <person name="Haridas S."/>
            <person name="Lipzen A."/>
            <person name="Grimwood J."/>
            <person name="Schmutz J."/>
            <person name="Clum A."/>
            <person name="Reid I.D."/>
            <person name="Moisan M.C."/>
            <person name="Butler G."/>
            <person name="Nguyen T.T.M."/>
            <person name="Dewar K."/>
            <person name="Conant G."/>
            <person name="Drula E."/>
            <person name="Henrissat B."/>
            <person name="Hansel C."/>
            <person name="Singer S."/>
            <person name="Hutchinson M.I."/>
            <person name="de Vries R.P."/>
            <person name="Natvig D.O."/>
            <person name="Powell A.J."/>
            <person name="Tsang A."/>
            <person name="Grigoriev I.V."/>
        </authorList>
    </citation>
    <scope>NUCLEOTIDE SEQUENCE [LARGE SCALE GENOMIC DNA]</scope>
    <source>
        <strain evidence="1 2">CBS 494.80</strain>
    </source>
</reference>
<comment type="caution">
    <text evidence="1">The sequence shown here is derived from an EMBL/GenBank/DDBJ whole genome shotgun (WGS) entry which is preliminary data.</text>
</comment>